<reference evidence="2 3" key="1">
    <citation type="submission" date="2018-11" db="EMBL/GenBank/DDBJ databases">
        <title>Novel bacteria species description.</title>
        <authorList>
            <person name="Han J.-H."/>
        </authorList>
    </citation>
    <scope>NUCLEOTIDE SEQUENCE [LARGE SCALE GENOMIC DNA]</scope>
    <source>
        <strain evidence="2 3">KCTC23259</strain>
    </source>
</reference>
<dbReference type="Gene3D" id="3.60.21.10">
    <property type="match status" value="1"/>
</dbReference>
<accession>A0AAE3H2C1</accession>
<dbReference type="AlphaFoldDB" id="A0AAE3H2C1"/>
<dbReference type="InterPro" id="IPR029052">
    <property type="entry name" value="Metallo-depent_PP-like"/>
</dbReference>
<dbReference type="PANTHER" id="PTHR43143:SF1">
    <property type="entry name" value="SERINE_THREONINE-PROTEIN PHOSPHATASE CPPED1"/>
    <property type="match status" value="1"/>
</dbReference>
<evidence type="ECO:0000259" key="1">
    <source>
        <dbReference type="Pfam" id="PF00149"/>
    </source>
</evidence>
<organism evidence="2 3">
    <name type="scientific">Lacihabitans soyangensis</name>
    <dbReference type="NCBI Taxonomy" id="869394"/>
    <lineage>
        <taxon>Bacteria</taxon>
        <taxon>Pseudomonadati</taxon>
        <taxon>Bacteroidota</taxon>
        <taxon>Cytophagia</taxon>
        <taxon>Cytophagales</taxon>
        <taxon>Leadbetterellaceae</taxon>
        <taxon>Lacihabitans</taxon>
    </lineage>
</organism>
<feature type="domain" description="Calcineurin-like phosphoesterase" evidence="1">
    <location>
        <begin position="34"/>
        <end position="252"/>
    </location>
</feature>
<dbReference type="EMBL" id="RJUF01000013">
    <property type="protein sequence ID" value="MCP9762689.1"/>
    <property type="molecule type" value="Genomic_DNA"/>
</dbReference>
<proteinExistence type="predicted"/>
<sequence length="305" mass="34723">MQRRGLLKSLGLITGGLVLPKEILAKESPKKKSIRIAHITDTHIQPHIGAAKGFEKCLHHIQNSEQKVDFVINGGDAIMGSHHASTNSISKQWELYKSVINSENKLPFYNCVGNHDIYRKKDDLQGFEDGKKEAMDHFGMNKTYYTFNAANWKIIVLDSVQGKLNLKGYQGKIDEGQLDWLKNQLKETPKETHILFVSHIPILSACVFLDGKNFKNGEWRVPETWMHGDAEDLVELFANYPNIKLAISGHIHLTDRIEYNQITYCCNGAVSGNWWMGNYKQTKPGYALVDLYEDGTFENKYLSYS</sequence>
<evidence type="ECO:0000313" key="2">
    <source>
        <dbReference type="EMBL" id="MCP9762689.1"/>
    </source>
</evidence>
<keyword evidence="3" id="KW-1185">Reference proteome</keyword>
<protein>
    <submittedName>
        <fullName evidence="2">Metallophosphoesterase</fullName>
    </submittedName>
</protein>
<dbReference type="InterPro" id="IPR004843">
    <property type="entry name" value="Calcineurin-like_PHP"/>
</dbReference>
<dbReference type="PANTHER" id="PTHR43143">
    <property type="entry name" value="METALLOPHOSPHOESTERASE, CALCINEURIN SUPERFAMILY"/>
    <property type="match status" value="1"/>
</dbReference>
<evidence type="ECO:0000313" key="3">
    <source>
        <dbReference type="Proteomes" id="UP001204144"/>
    </source>
</evidence>
<dbReference type="RefSeq" id="WP_255036460.1">
    <property type="nucleotide sequence ID" value="NZ_RJUF01000013.1"/>
</dbReference>
<dbReference type="Proteomes" id="UP001204144">
    <property type="component" value="Unassembled WGS sequence"/>
</dbReference>
<dbReference type="Pfam" id="PF00149">
    <property type="entry name" value="Metallophos"/>
    <property type="match status" value="1"/>
</dbReference>
<dbReference type="SUPFAM" id="SSF56300">
    <property type="entry name" value="Metallo-dependent phosphatases"/>
    <property type="match status" value="1"/>
</dbReference>
<dbReference type="InterPro" id="IPR051918">
    <property type="entry name" value="STPP_CPPED1"/>
</dbReference>
<comment type="caution">
    <text evidence="2">The sequence shown here is derived from an EMBL/GenBank/DDBJ whole genome shotgun (WGS) entry which is preliminary data.</text>
</comment>
<dbReference type="GO" id="GO:0016787">
    <property type="term" value="F:hydrolase activity"/>
    <property type="evidence" value="ECO:0007669"/>
    <property type="project" value="InterPro"/>
</dbReference>
<name>A0AAE3H2C1_9BACT</name>
<gene>
    <name evidence="2" type="ORF">EGI31_06950</name>
</gene>